<keyword evidence="4" id="KW-1185">Reference proteome</keyword>
<dbReference type="Pfam" id="PF05257">
    <property type="entry name" value="CHAP"/>
    <property type="match status" value="1"/>
</dbReference>
<feature type="chain" id="PRO_5042053834" description="Peptidase C51 domain-containing protein" evidence="1">
    <location>
        <begin position="23"/>
        <end position="177"/>
    </location>
</feature>
<dbReference type="SUPFAM" id="SSF54001">
    <property type="entry name" value="Cysteine proteinases"/>
    <property type="match status" value="1"/>
</dbReference>
<dbReference type="PROSITE" id="PS50911">
    <property type="entry name" value="CHAP"/>
    <property type="match status" value="1"/>
</dbReference>
<dbReference type="InterPro" id="IPR038765">
    <property type="entry name" value="Papain-like_cys_pep_sf"/>
</dbReference>
<reference evidence="3" key="1">
    <citation type="journal article" date="2023" name="Mol. Phylogenet. Evol.">
        <title>Genome-scale phylogeny and comparative genomics of the fungal order Sordariales.</title>
        <authorList>
            <person name="Hensen N."/>
            <person name="Bonometti L."/>
            <person name="Westerberg I."/>
            <person name="Brannstrom I.O."/>
            <person name="Guillou S."/>
            <person name="Cros-Aarteil S."/>
            <person name="Calhoun S."/>
            <person name="Haridas S."/>
            <person name="Kuo A."/>
            <person name="Mondo S."/>
            <person name="Pangilinan J."/>
            <person name="Riley R."/>
            <person name="LaButti K."/>
            <person name="Andreopoulos B."/>
            <person name="Lipzen A."/>
            <person name="Chen C."/>
            <person name="Yan M."/>
            <person name="Daum C."/>
            <person name="Ng V."/>
            <person name="Clum A."/>
            <person name="Steindorff A."/>
            <person name="Ohm R.A."/>
            <person name="Martin F."/>
            <person name="Silar P."/>
            <person name="Natvig D.O."/>
            <person name="Lalanne C."/>
            <person name="Gautier V."/>
            <person name="Ament-Velasquez S.L."/>
            <person name="Kruys A."/>
            <person name="Hutchinson M.I."/>
            <person name="Powell A.J."/>
            <person name="Barry K."/>
            <person name="Miller A.N."/>
            <person name="Grigoriev I.V."/>
            <person name="Debuchy R."/>
            <person name="Gladieux P."/>
            <person name="Hiltunen Thoren M."/>
            <person name="Johannesson H."/>
        </authorList>
    </citation>
    <scope>NUCLEOTIDE SEQUENCE</scope>
    <source>
        <strain evidence="3">CBS 232.78</strain>
    </source>
</reference>
<organism evidence="3 4">
    <name type="scientific">Podospora didyma</name>
    <dbReference type="NCBI Taxonomy" id="330526"/>
    <lineage>
        <taxon>Eukaryota</taxon>
        <taxon>Fungi</taxon>
        <taxon>Dikarya</taxon>
        <taxon>Ascomycota</taxon>
        <taxon>Pezizomycotina</taxon>
        <taxon>Sordariomycetes</taxon>
        <taxon>Sordariomycetidae</taxon>
        <taxon>Sordariales</taxon>
        <taxon>Podosporaceae</taxon>
        <taxon>Podospora</taxon>
    </lineage>
</organism>
<name>A0AAE0K262_9PEZI</name>
<evidence type="ECO:0000313" key="4">
    <source>
        <dbReference type="Proteomes" id="UP001285441"/>
    </source>
</evidence>
<evidence type="ECO:0000256" key="1">
    <source>
        <dbReference type="SAM" id="SignalP"/>
    </source>
</evidence>
<proteinExistence type="predicted"/>
<feature type="signal peptide" evidence="1">
    <location>
        <begin position="1"/>
        <end position="22"/>
    </location>
</feature>
<dbReference type="EMBL" id="JAULSW010000010">
    <property type="protein sequence ID" value="KAK3368769.1"/>
    <property type="molecule type" value="Genomic_DNA"/>
</dbReference>
<feature type="domain" description="Peptidase C51" evidence="2">
    <location>
        <begin position="41"/>
        <end position="174"/>
    </location>
</feature>
<reference evidence="3" key="2">
    <citation type="submission" date="2023-06" db="EMBL/GenBank/DDBJ databases">
        <authorList>
            <consortium name="Lawrence Berkeley National Laboratory"/>
            <person name="Haridas S."/>
            <person name="Hensen N."/>
            <person name="Bonometti L."/>
            <person name="Westerberg I."/>
            <person name="Brannstrom I.O."/>
            <person name="Guillou S."/>
            <person name="Cros-Aarteil S."/>
            <person name="Calhoun S."/>
            <person name="Kuo A."/>
            <person name="Mondo S."/>
            <person name="Pangilinan J."/>
            <person name="Riley R."/>
            <person name="LaButti K."/>
            <person name="Andreopoulos B."/>
            <person name="Lipzen A."/>
            <person name="Chen C."/>
            <person name="Yanf M."/>
            <person name="Daum C."/>
            <person name="Ng V."/>
            <person name="Clum A."/>
            <person name="Steindorff A."/>
            <person name="Ohm R."/>
            <person name="Martin F."/>
            <person name="Silar P."/>
            <person name="Natvig D."/>
            <person name="Lalanne C."/>
            <person name="Gautier V."/>
            <person name="Ament-velasquez S.L."/>
            <person name="Kruys A."/>
            <person name="Hutchinson M.I."/>
            <person name="Powell A.J."/>
            <person name="Barry K."/>
            <person name="Miller A.N."/>
            <person name="Grigoriev I.V."/>
            <person name="Debuchy R."/>
            <person name="Gladieux P."/>
            <person name="Thoren M.H."/>
            <person name="Johannesson H."/>
        </authorList>
    </citation>
    <scope>NUCLEOTIDE SEQUENCE</scope>
    <source>
        <strain evidence="3">CBS 232.78</strain>
    </source>
</reference>
<dbReference type="Proteomes" id="UP001285441">
    <property type="component" value="Unassembled WGS sequence"/>
</dbReference>
<comment type="caution">
    <text evidence="3">The sequence shown here is derived from an EMBL/GenBank/DDBJ whole genome shotgun (WGS) entry which is preliminary data.</text>
</comment>
<dbReference type="Gene3D" id="3.90.1720.10">
    <property type="entry name" value="endopeptidase domain like (from Nostoc punctiforme)"/>
    <property type="match status" value="1"/>
</dbReference>
<keyword evidence="1" id="KW-0732">Signal</keyword>
<protein>
    <recommendedName>
        <fullName evidence="2">Peptidase C51 domain-containing protein</fullName>
    </recommendedName>
</protein>
<evidence type="ECO:0000259" key="2">
    <source>
        <dbReference type="PROSITE" id="PS50911"/>
    </source>
</evidence>
<sequence>MKFTFTTAALVVLASTASFTAAISNGQANVKSSLDIPGPMIDDYPTSYRTGAGLTADKLGFVRCKSTSFVGFRLFDRFGLKDFSSRYKNESAWGDATTWDEAARRSEVRVDDIAVPGCIAQQQTSSANASAENGHVAWVARVGDGNVTVEEYNFAKANRYNKRTVPTETFKYIHIIV</sequence>
<evidence type="ECO:0000313" key="3">
    <source>
        <dbReference type="EMBL" id="KAK3368769.1"/>
    </source>
</evidence>
<dbReference type="AlphaFoldDB" id="A0AAE0K262"/>
<accession>A0AAE0K262</accession>
<gene>
    <name evidence="3" type="ORF">B0H63DRAFT_535269</name>
</gene>
<dbReference type="InterPro" id="IPR007921">
    <property type="entry name" value="CHAP_dom"/>
</dbReference>